<dbReference type="RefSeq" id="WP_154239042.1">
    <property type="nucleotide sequence ID" value="NZ_AP031450.1"/>
</dbReference>
<dbReference type="SUPFAM" id="SSF52728">
    <property type="entry name" value="PTS IIb component"/>
    <property type="match status" value="1"/>
</dbReference>
<evidence type="ECO:0000313" key="9">
    <source>
        <dbReference type="EMBL" id="MSA89885.1"/>
    </source>
</evidence>
<evidence type="ECO:0000256" key="6">
    <source>
        <dbReference type="ARBA" id="ARBA00022683"/>
    </source>
</evidence>
<dbReference type="OrthoDB" id="9788818at2"/>
<evidence type="ECO:0000313" key="10">
    <source>
        <dbReference type="EMBL" id="MSC33640.1"/>
    </source>
</evidence>
<dbReference type="InterPro" id="IPR004720">
    <property type="entry name" value="PTS_IIB_sorbose-sp"/>
</dbReference>
<evidence type="ECO:0000259" key="8">
    <source>
        <dbReference type="PROSITE" id="PS51101"/>
    </source>
</evidence>
<dbReference type="Proteomes" id="UP000433575">
    <property type="component" value="Unassembled WGS sequence"/>
</dbReference>
<dbReference type="GO" id="GO:0008982">
    <property type="term" value="F:protein-N(PI)-phosphohistidine-sugar phosphotransferase activity"/>
    <property type="evidence" value="ECO:0007669"/>
    <property type="project" value="InterPro"/>
</dbReference>
<dbReference type="Gene3D" id="3.40.35.10">
    <property type="entry name" value="Phosphotransferase system, sorbose subfamily IIB component"/>
    <property type="match status" value="1"/>
</dbReference>
<evidence type="ECO:0000256" key="2">
    <source>
        <dbReference type="ARBA" id="ARBA00022448"/>
    </source>
</evidence>
<proteinExistence type="predicted"/>
<organism evidence="9 11">
    <name type="scientific">Holdemania massiliensis</name>
    <dbReference type="NCBI Taxonomy" id="1468449"/>
    <lineage>
        <taxon>Bacteria</taxon>
        <taxon>Bacillati</taxon>
        <taxon>Bacillota</taxon>
        <taxon>Erysipelotrichia</taxon>
        <taxon>Erysipelotrichales</taxon>
        <taxon>Erysipelotrichaceae</taxon>
        <taxon>Holdemania</taxon>
    </lineage>
</organism>
<keyword evidence="5" id="KW-0808">Transferase</keyword>
<dbReference type="GO" id="GO:0016301">
    <property type="term" value="F:kinase activity"/>
    <property type="evidence" value="ECO:0007669"/>
    <property type="project" value="UniProtKB-KW"/>
</dbReference>
<evidence type="ECO:0000256" key="5">
    <source>
        <dbReference type="ARBA" id="ARBA00022679"/>
    </source>
</evidence>
<evidence type="ECO:0000256" key="3">
    <source>
        <dbReference type="ARBA" id="ARBA00022490"/>
    </source>
</evidence>
<dbReference type="EMBL" id="WKPJ01000017">
    <property type="protein sequence ID" value="MSA89885.1"/>
    <property type="molecule type" value="Genomic_DNA"/>
</dbReference>
<evidence type="ECO:0000256" key="4">
    <source>
        <dbReference type="ARBA" id="ARBA00022597"/>
    </source>
</evidence>
<dbReference type="Proteomes" id="UP000480929">
    <property type="component" value="Unassembled WGS sequence"/>
</dbReference>
<accession>A0A6N7S8D5</accession>
<keyword evidence="6" id="KW-0598">Phosphotransferase system</keyword>
<comment type="subcellular location">
    <subcellularLocation>
        <location evidence="1">Cytoplasm</location>
    </subcellularLocation>
</comment>
<dbReference type="GO" id="GO:0009401">
    <property type="term" value="P:phosphoenolpyruvate-dependent sugar phosphotransferase system"/>
    <property type="evidence" value="ECO:0007669"/>
    <property type="project" value="UniProtKB-KW"/>
</dbReference>
<evidence type="ECO:0000256" key="1">
    <source>
        <dbReference type="ARBA" id="ARBA00004496"/>
    </source>
</evidence>
<dbReference type="PROSITE" id="PS51101">
    <property type="entry name" value="PTS_EIIB_TYPE_4"/>
    <property type="match status" value="1"/>
</dbReference>
<keyword evidence="12" id="KW-1185">Reference proteome</keyword>
<keyword evidence="4" id="KW-0762">Sugar transport</keyword>
<protein>
    <submittedName>
        <fullName evidence="9">PTS mannose/fructose/sorbose transporter subunit IIB</fullName>
    </submittedName>
</protein>
<keyword evidence="2" id="KW-0813">Transport</keyword>
<dbReference type="EMBL" id="WKPI01000019">
    <property type="protein sequence ID" value="MSC33640.1"/>
    <property type="molecule type" value="Genomic_DNA"/>
</dbReference>
<dbReference type="InterPro" id="IPR036667">
    <property type="entry name" value="PTS_IIB_sorbose-sp_sf"/>
</dbReference>
<name>A0A6N7S8D5_9FIRM</name>
<keyword evidence="3" id="KW-0963">Cytoplasm</keyword>
<comment type="caution">
    <text evidence="9">The sequence shown here is derived from an EMBL/GenBank/DDBJ whole genome shotgun (WGS) entry which is preliminary data.</text>
</comment>
<feature type="domain" description="PTS EIIB type-4" evidence="8">
    <location>
        <begin position="1"/>
        <end position="159"/>
    </location>
</feature>
<keyword evidence="7" id="KW-0418">Kinase</keyword>
<gene>
    <name evidence="10" type="ORF">GKD88_10960</name>
    <name evidence="9" type="ORF">GKE08_11160</name>
</gene>
<reference evidence="11 12" key="1">
    <citation type="journal article" date="2019" name="Nat. Med.">
        <title>A library of human gut bacterial isolates paired with longitudinal multiomics data enables mechanistic microbiome research.</title>
        <authorList>
            <person name="Poyet M."/>
            <person name="Groussin M."/>
            <person name="Gibbons S.M."/>
            <person name="Avila-Pacheco J."/>
            <person name="Jiang X."/>
            <person name="Kearney S.M."/>
            <person name="Perrotta A.R."/>
            <person name="Berdy B."/>
            <person name="Zhao S."/>
            <person name="Lieberman T.D."/>
            <person name="Swanson P.K."/>
            <person name="Smith M."/>
            <person name="Roesemann S."/>
            <person name="Alexander J.E."/>
            <person name="Rich S.A."/>
            <person name="Livny J."/>
            <person name="Vlamakis H."/>
            <person name="Clish C."/>
            <person name="Bullock K."/>
            <person name="Deik A."/>
            <person name="Scott J."/>
            <person name="Pierce K.A."/>
            <person name="Xavier R.J."/>
            <person name="Alm E.J."/>
        </authorList>
    </citation>
    <scope>NUCLEOTIDE SEQUENCE [LARGE SCALE GENOMIC DNA]</scope>
    <source>
        <strain evidence="9 11">BIOML-A4</strain>
        <strain evidence="10 12">BIOML-A5</strain>
    </source>
</reference>
<dbReference type="Pfam" id="PF03830">
    <property type="entry name" value="PTSIIB_sorb"/>
    <property type="match status" value="1"/>
</dbReference>
<dbReference type="AlphaFoldDB" id="A0A6N7S8D5"/>
<sequence length="159" mass="17811">MIYLRLDERLLHGQVTTTWIGFLGIARIILADDEVAQNEIQCQLLKMSAPKEAKMLILTVEKAANILNDPRCEAMKILVICANPYNVLKLIESVPAIHDVNLANYGFQANPNGVNKKMLTSNLSVDPQELEVIQKIMAKDLNCYCQVLANQPKKTIVIH</sequence>
<evidence type="ECO:0000313" key="12">
    <source>
        <dbReference type="Proteomes" id="UP000480929"/>
    </source>
</evidence>
<evidence type="ECO:0000313" key="11">
    <source>
        <dbReference type="Proteomes" id="UP000433575"/>
    </source>
</evidence>
<evidence type="ECO:0000256" key="7">
    <source>
        <dbReference type="ARBA" id="ARBA00022777"/>
    </source>
</evidence>
<dbReference type="GO" id="GO:0005737">
    <property type="term" value="C:cytoplasm"/>
    <property type="evidence" value="ECO:0007669"/>
    <property type="project" value="UniProtKB-SubCell"/>
</dbReference>